<dbReference type="Pfam" id="PF00501">
    <property type="entry name" value="AMP-binding"/>
    <property type="match status" value="1"/>
</dbReference>
<protein>
    <submittedName>
        <fullName evidence="3">Acyl-CoA synthetase</fullName>
    </submittedName>
</protein>
<dbReference type="InterPro" id="IPR045851">
    <property type="entry name" value="AMP-bd_C_sf"/>
</dbReference>
<name>A0A3R8P0W1_9PSEU</name>
<accession>A0A3R8P0W1</accession>
<dbReference type="InterPro" id="IPR042099">
    <property type="entry name" value="ANL_N_sf"/>
</dbReference>
<feature type="domain" description="AMP-dependent synthetase/ligase" evidence="1">
    <location>
        <begin position="4"/>
        <end position="385"/>
    </location>
</feature>
<dbReference type="Proteomes" id="UP000274515">
    <property type="component" value="Unassembled WGS sequence"/>
</dbReference>
<dbReference type="Gene3D" id="3.40.50.12780">
    <property type="entry name" value="N-terminal domain of ligase-like"/>
    <property type="match status" value="1"/>
</dbReference>
<dbReference type="EMBL" id="RSAA01000010">
    <property type="protein sequence ID" value="RRO17093.1"/>
    <property type="molecule type" value="Genomic_DNA"/>
</dbReference>
<evidence type="ECO:0000259" key="2">
    <source>
        <dbReference type="Pfam" id="PF13193"/>
    </source>
</evidence>
<reference evidence="3 4" key="1">
    <citation type="submission" date="2018-11" db="EMBL/GenBank/DDBJ databases">
        <title>Saccharopolyspora rhizosphaerae sp. nov., an actinomycete isolated from rhizosphere soil in Thailand.</title>
        <authorList>
            <person name="Intra B."/>
            <person name="Euanorasetr J."/>
            <person name="Take A."/>
            <person name="Inahashi Y."/>
            <person name="Mori M."/>
            <person name="Panbangred W."/>
            <person name="Matsumoto A."/>
        </authorList>
    </citation>
    <scope>NUCLEOTIDE SEQUENCE [LARGE SCALE GENOMIC DNA]</scope>
    <source>
        <strain evidence="3 4">H219</strain>
    </source>
</reference>
<evidence type="ECO:0000313" key="3">
    <source>
        <dbReference type="EMBL" id="RRO17093.1"/>
    </source>
</evidence>
<sequence length="533" mass="56752">MLDELVRRDPDATLAIDAHPERPITVRRAELRDRVQRLRTELADAGLGRGDCLAVWLPNWSDSLVFQFAAASLGAHVVGLNTRYNVEEVTHVLQRSRPAVLAIAHDFHGLDLIATLRDAVRTAGTTAPPPAVVVVPGPHGRPCEDPTHYDVGAGAWTPSDAAAPSPGAHEHDELAVAFTTSGSTGKPKLAAHTASAVVSHARADADGMGIRDSDVVLCALPLSGVFGFSTAMAGLAGGAACLLEPVFDEDGVVADMARWGVTHVVAADDMLTRIAAAWRRHALDLSRWRWLGIADFLGRSHEVAAWARDEFGTLTSGVYGSSEVFALACFWPDDEPAPRRWTGGGHLVSGEMQARTADPATDEVTAPGEQGELHLRGPNVVDAYLGSPEAAESSFTADGWFKTGDLAEIDEDGAIRYVCRIGDVLRLRGFLVDPAEIEHRLAAHPAVTTAKVVGARVGDGSTLAVGFVVLAPGEVATDQDLRDWCAAALARFKVPTAVHVLDRMPTTSGTNGTKIRAATLREWAQQWHAEVAR</sequence>
<evidence type="ECO:0000313" key="4">
    <source>
        <dbReference type="Proteomes" id="UP000274515"/>
    </source>
</evidence>
<evidence type="ECO:0000259" key="1">
    <source>
        <dbReference type="Pfam" id="PF00501"/>
    </source>
</evidence>
<feature type="domain" description="AMP-binding enzyme C-terminal" evidence="2">
    <location>
        <begin position="436"/>
        <end position="507"/>
    </location>
</feature>
<dbReference type="SUPFAM" id="SSF56801">
    <property type="entry name" value="Acetyl-CoA synthetase-like"/>
    <property type="match status" value="1"/>
</dbReference>
<dbReference type="PANTHER" id="PTHR43201:SF32">
    <property type="entry name" value="2-SUCCINYLBENZOATE--COA LIGASE, CHLOROPLASTIC_PEROXISOMAL"/>
    <property type="match status" value="1"/>
</dbReference>
<gene>
    <name evidence="3" type="ORF">EIL87_11890</name>
</gene>
<dbReference type="AlphaFoldDB" id="A0A3R8P0W1"/>
<dbReference type="Pfam" id="PF13193">
    <property type="entry name" value="AMP-binding_C"/>
    <property type="match status" value="1"/>
</dbReference>
<dbReference type="OrthoDB" id="8185589at2"/>
<proteinExistence type="predicted"/>
<dbReference type="GO" id="GO:0006631">
    <property type="term" value="P:fatty acid metabolic process"/>
    <property type="evidence" value="ECO:0007669"/>
    <property type="project" value="TreeGrafter"/>
</dbReference>
<dbReference type="Gene3D" id="3.30.300.30">
    <property type="match status" value="1"/>
</dbReference>
<dbReference type="PANTHER" id="PTHR43201">
    <property type="entry name" value="ACYL-COA SYNTHETASE"/>
    <property type="match status" value="1"/>
</dbReference>
<dbReference type="InterPro" id="IPR025110">
    <property type="entry name" value="AMP-bd_C"/>
</dbReference>
<dbReference type="InterPro" id="IPR000873">
    <property type="entry name" value="AMP-dep_synth/lig_dom"/>
</dbReference>
<comment type="caution">
    <text evidence="3">The sequence shown here is derived from an EMBL/GenBank/DDBJ whole genome shotgun (WGS) entry which is preliminary data.</text>
</comment>
<dbReference type="GO" id="GO:0031956">
    <property type="term" value="F:medium-chain fatty acid-CoA ligase activity"/>
    <property type="evidence" value="ECO:0007669"/>
    <property type="project" value="TreeGrafter"/>
</dbReference>
<keyword evidence="4" id="KW-1185">Reference proteome</keyword>
<organism evidence="3 4">
    <name type="scientific">Saccharopolyspora rhizosphaerae</name>
    <dbReference type="NCBI Taxonomy" id="2492662"/>
    <lineage>
        <taxon>Bacteria</taxon>
        <taxon>Bacillati</taxon>
        <taxon>Actinomycetota</taxon>
        <taxon>Actinomycetes</taxon>
        <taxon>Pseudonocardiales</taxon>
        <taxon>Pseudonocardiaceae</taxon>
        <taxon>Saccharopolyspora</taxon>
    </lineage>
</organism>